<keyword evidence="2" id="KW-0413">Isomerase</keyword>
<name>A0A6J4QD98_9ACTN</name>
<dbReference type="EMBL" id="CADCUV010000183">
    <property type="protein sequence ID" value="CAA9437516.1"/>
    <property type="molecule type" value="Genomic_DNA"/>
</dbReference>
<accession>A0A6J4QD98</accession>
<organism evidence="2">
    <name type="scientific">uncultured Rubrobacteraceae bacterium</name>
    <dbReference type="NCBI Taxonomy" id="349277"/>
    <lineage>
        <taxon>Bacteria</taxon>
        <taxon>Bacillati</taxon>
        <taxon>Actinomycetota</taxon>
        <taxon>Rubrobacteria</taxon>
        <taxon>Rubrobacterales</taxon>
        <taxon>Rubrobacteraceae</taxon>
        <taxon>environmental samples</taxon>
    </lineage>
</organism>
<feature type="compositionally biased region" description="Basic residues" evidence="1">
    <location>
        <begin position="177"/>
        <end position="195"/>
    </location>
</feature>
<feature type="non-terminal residue" evidence="2">
    <location>
        <position position="257"/>
    </location>
</feature>
<feature type="compositionally biased region" description="Basic and acidic residues" evidence="1">
    <location>
        <begin position="1"/>
        <end position="12"/>
    </location>
</feature>
<dbReference type="GO" id="GO:0008736">
    <property type="term" value="F:L-fucose isomerase activity"/>
    <property type="evidence" value="ECO:0007669"/>
    <property type="project" value="UniProtKB-EC"/>
</dbReference>
<reference evidence="2" key="1">
    <citation type="submission" date="2020-02" db="EMBL/GenBank/DDBJ databases">
        <authorList>
            <person name="Meier V. D."/>
        </authorList>
    </citation>
    <scope>NUCLEOTIDE SEQUENCE</scope>
    <source>
        <strain evidence="2">AVDCRST_MAG22</strain>
    </source>
</reference>
<feature type="compositionally biased region" description="Basic residues" evidence="1">
    <location>
        <begin position="123"/>
        <end position="133"/>
    </location>
</feature>
<evidence type="ECO:0000256" key="1">
    <source>
        <dbReference type="SAM" id="MobiDB-lite"/>
    </source>
</evidence>
<feature type="compositionally biased region" description="Basic residues" evidence="1">
    <location>
        <begin position="145"/>
        <end position="163"/>
    </location>
</feature>
<gene>
    <name evidence="2" type="ORF">AVDCRST_MAG22-3796</name>
</gene>
<feature type="compositionally biased region" description="Basic residues" evidence="1">
    <location>
        <begin position="90"/>
        <end position="100"/>
    </location>
</feature>
<feature type="compositionally biased region" description="Basic residues" evidence="1">
    <location>
        <begin position="242"/>
        <end position="251"/>
    </location>
</feature>
<feature type="non-terminal residue" evidence="2">
    <location>
        <position position="1"/>
    </location>
</feature>
<sequence length="257" mass="29307">LRRGSADPREARAPGPLVLRDARAHRRVEPRLLRHKGPAGAYQPLRHDGRHRGLPERPLRLGGPERTACLLHGGGHGRGSNDADTQGDKRHARPLRRRASLPRGPRDLGPLQLRPARDLVRCPQRRPGRKHVSRPPPPGGFLLSSRRRLRASSGRARRLHLRPPHSPGRPLPDARHARGLRALRRRDQRRPHASVHLRVAPRLCPHGRPRRGDTLPLRLQPHTRGPGRPRRGVEDRLQAPRRGLRRFRPRRQRGDRL</sequence>
<protein>
    <submittedName>
        <fullName evidence="2">L-fucose isomerase</fullName>
        <ecNumber evidence="2">5.3.1.25</ecNumber>
    </submittedName>
</protein>
<feature type="region of interest" description="Disordered" evidence="1">
    <location>
        <begin position="1"/>
        <end position="257"/>
    </location>
</feature>
<dbReference type="EC" id="5.3.1.25" evidence="2"/>
<proteinExistence type="predicted"/>
<feature type="compositionally biased region" description="Basic and acidic residues" evidence="1">
    <location>
        <begin position="45"/>
        <end position="59"/>
    </location>
</feature>
<evidence type="ECO:0000313" key="2">
    <source>
        <dbReference type="EMBL" id="CAA9437516.1"/>
    </source>
</evidence>
<dbReference type="AlphaFoldDB" id="A0A6J4QD98"/>